<sequence>MDTFCCTRASRPHRQRGIAALGVALVLLFTMSVILLFANRNLIFEQRSAANHQRATAALAAADAGLEWGLARLNDPRRADTSCQPAATPGLVSARERWLGNAVGSFDAIATGARPGCHMAHGGELHCVCPAVGGSAPAGSNGARFTLRLAPVAGDPLAVELRSAGCINEAGDCSGAGDAVATTRLLARLLPRPRQLPAAAVTAGGELAAGAGVTLVNIDADAMGLAVHTAGSAPELPGQIRTLPGTSETSARATGDPMLLGLAAADTSGQRLLRAYLGAEAASLRELPSSAWLCNAGQSACAPRATACADADACGTAARDAADAGFSLIWIDGALTLDGPLGDATHPVLLVTSGALNLRAGASLTGMAVGSTPIWTLSGETGSRVLGAALAARDLALQGTLEIGFDAEVLRRLQREAGQLVRVAGSWRDEL</sequence>
<dbReference type="AlphaFoldDB" id="A0A4Q7VNQ1"/>
<evidence type="ECO:0000259" key="2">
    <source>
        <dbReference type="Pfam" id="PF14341"/>
    </source>
</evidence>
<accession>A0A4Q7VNQ1</accession>
<evidence type="ECO:0000256" key="1">
    <source>
        <dbReference type="SAM" id="Phobius"/>
    </source>
</evidence>
<organism evidence="3 4">
    <name type="scientific">Rivibacter subsaxonicus</name>
    <dbReference type="NCBI Taxonomy" id="457575"/>
    <lineage>
        <taxon>Bacteria</taxon>
        <taxon>Pseudomonadati</taxon>
        <taxon>Pseudomonadota</taxon>
        <taxon>Betaproteobacteria</taxon>
        <taxon>Burkholderiales</taxon>
        <taxon>Rivibacter</taxon>
    </lineage>
</organism>
<comment type="caution">
    <text evidence="3">The sequence shown here is derived from an EMBL/GenBank/DDBJ whole genome shotgun (WGS) entry which is preliminary data.</text>
</comment>
<keyword evidence="1" id="KW-0812">Transmembrane</keyword>
<dbReference type="Pfam" id="PF14341">
    <property type="entry name" value="PilX_N"/>
    <property type="match status" value="1"/>
</dbReference>
<feature type="domain" description="Type 4 fimbrial biogenesis protein PilX N-terminal" evidence="2">
    <location>
        <begin position="16"/>
        <end position="67"/>
    </location>
</feature>
<dbReference type="EMBL" id="SHKP01000006">
    <property type="protein sequence ID" value="RZT97952.1"/>
    <property type="molecule type" value="Genomic_DNA"/>
</dbReference>
<dbReference type="InterPro" id="IPR025746">
    <property type="entry name" value="PilX_N_dom"/>
</dbReference>
<keyword evidence="1" id="KW-1133">Transmembrane helix</keyword>
<feature type="transmembrane region" description="Helical" evidence="1">
    <location>
        <begin position="18"/>
        <end position="38"/>
    </location>
</feature>
<evidence type="ECO:0000313" key="3">
    <source>
        <dbReference type="EMBL" id="RZT97952.1"/>
    </source>
</evidence>
<dbReference type="Proteomes" id="UP000293671">
    <property type="component" value="Unassembled WGS sequence"/>
</dbReference>
<reference evidence="3 4" key="1">
    <citation type="submission" date="2019-02" db="EMBL/GenBank/DDBJ databases">
        <title>Genomic Encyclopedia of Type Strains, Phase IV (KMG-IV): sequencing the most valuable type-strain genomes for metagenomic binning, comparative biology and taxonomic classification.</title>
        <authorList>
            <person name="Goeker M."/>
        </authorList>
    </citation>
    <scope>NUCLEOTIDE SEQUENCE [LARGE SCALE GENOMIC DNA]</scope>
    <source>
        <strain evidence="3 4">DSM 19570</strain>
    </source>
</reference>
<protein>
    <submittedName>
        <fullName evidence="3">PilX-like prepilin protein</fullName>
    </submittedName>
</protein>
<evidence type="ECO:0000313" key="4">
    <source>
        <dbReference type="Proteomes" id="UP000293671"/>
    </source>
</evidence>
<keyword evidence="1" id="KW-0472">Membrane</keyword>
<proteinExistence type="predicted"/>
<dbReference type="RefSeq" id="WP_130432257.1">
    <property type="nucleotide sequence ID" value="NZ_SHKP01000006.1"/>
</dbReference>
<name>A0A4Q7VNQ1_9BURK</name>
<keyword evidence="4" id="KW-1185">Reference proteome</keyword>
<gene>
    <name evidence="3" type="ORF">EV670_2352</name>
</gene>
<dbReference type="OrthoDB" id="8684961at2"/>